<name>A0AB74C4V2_ASPFL</name>
<keyword evidence="2" id="KW-0479">Metal-binding</keyword>
<evidence type="ECO:0000256" key="3">
    <source>
        <dbReference type="ARBA" id="ARBA00022801"/>
    </source>
</evidence>
<dbReference type="Proteomes" id="UP000275480">
    <property type="component" value="Unassembled WGS sequence"/>
</dbReference>
<proteinExistence type="predicted"/>
<gene>
    <name evidence="6" type="ORF">CA14_001339</name>
</gene>
<dbReference type="GO" id="GO:0046872">
    <property type="term" value="F:metal ion binding"/>
    <property type="evidence" value="ECO:0007669"/>
    <property type="project" value="UniProtKB-KW"/>
</dbReference>
<keyword evidence="4" id="KW-0862">Zinc</keyword>
<evidence type="ECO:0000256" key="4">
    <source>
        <dbReference type="ARBA" id="ARBA00022833"/>
    </source>
</evidence>
<evidence type="ECO:0000313" key="7">
    <source>
        <dbReference type="Proteomes" id="UP000275480"/>
    </source>
</evidence>
<evidence type="ECO:0000313" key="6">
    <source>
        <dbReference type="EMBL" id="RMZ41269.1"/>
    </source>
</evidence>
<evidence type="ECO:0000256" key="2">
    <source>
        <dbReference type="ARBA" id="ARBA00022723"/>
    </source>
</evidence>
<sequence>MAPAKDMDSFISVNQESYDPDGKDYYLGYREADFKRPFAKYYNPVTPAISDEVQKGLSASPWASSIGHTPWEAKTHMLRSGYTLLENGYTTLPDGTLYIAVRTSIPQITGDAYNWWFGWHLTDTSRYKLWNPIAHQYAWRYPNTMDWSNKSLPERYINTYSFISEFIGNDCSKLTVAFIDPQELGIDKSKFEEQGIEAMVVGRIKVGGMILLTGPQIRESKLADRLCTEHITSGFDNKSFLIHQVRRKPDGERELRSRFWIAGATPQVGHDLVVHCAIEMSRKSCIHSRGKAEYGQLIDMVE</sequence>
<dbReference type="AlphaFoldDB" id="A0AB74C4V2"/>
<accession>A0AB74C4V2</accession>
<dbReference type="InterPro" id="IPR041526">
    <property type="entry name" value="DAPG_hydrolase"/>
</dbReference>
<reference evidence="6 7" key="1">
    <citation type="submission" date="2018-07" db="EMBL/GenBank/DDBJ databases">
        <title>Identification of spontaneous genetic mutation associated with occurrence of a yellow conidial color mutant of Aspergillus flavus.</title>
        <authorList>
            <person name="Chang P.-K."/>
            <person name="Mack B.M."/>
            <person name="Scharfenstein L."/>
            <person name="Gilbert M.K."/>
        </authorList>
    </citation>
    <scope>NUCLEOTIDE SEQUENCE [LARGE SCALE GENOMIC DNA]</scope>
    <source>
        <strain evidence="6 7">CA14</strain>
    </source>
</reference>
<evidence type="ECO:0000256" key="1">
    <source>
        <dbReference type="ARBA" id="ARBA00001947"/>
    </source>
</evidence>
<protein>
    <recommendedName>
        <fullName evidence="5">DAPG hydrolase PhiG domain-containing protein</fullName>
    </recommendedName>
</protein>
<dbReference type="GO" id="GO:0016787">
    <property type="term" value="F:hydrolase activity"/>
    <property type="evidence" value="ECO:0007669"/>
    <property type="project" value="UniProtKB-KW"/>
</dbReference>
<dbReference type="Pfam" id="PF18089">
    <property type="entry name" value="DAPG_hydrolase"/>
    <property type="match status" value="1"/>
</dbReference>
<evidence type="ECO:0000259" key="5">
    <source>
        <dbReference type="Pfam" id="PF18089"/>
    </source>
</evidence>
<keyword evidence="3" id="KW-0378">Hydrolase</keyword>
<dbReference type="EMBL" id="QQZZ01000125">
    <property type="protein sequence ID" value="RMZ41269.1"/>
    <property type="molecule type" value="Genomic_DNA"/>
</dbReference>
<comment type="caution">
    <text evidence="6">The sequence shown here is derived from an EMBL/GenBank/DDBJ whole genome shotgun (WGS) entry which is preliminary data.</text>
</comment>
<organism evidence="6 7">
    <name type="scientific">Aspergillus flavus</name>
    <dbReference type="NCBI Taxonomy" id="5059"/>
    <lineage>
        <taxon>Eukaryota</taxon>
        <taxon>Fungi</taxon>
        <taxon>Dikarya</taxon>
        <taxon>Ascomycota</taxon>
        <taxon>Pezizomycotina</taxon>
        <taxon>Eurotiomycetes</taxon>
        <taxon>Eurotiomycetidae</taxon>
        <taxon>Eurotiales</taxon>
        <taxon>Aspergillaceae</taxon>
        <taxon>Aspergillus</taxon>
        <taxon>Aspergillus subgen. Circumdati</taxon>
    </lineage>
</organism>
<comment type="cofactor">
    <cofactor evidence="1">
        <name>Zn(2+)</name>
        <dbReference type="ChEBI" id="CHEBI:29105"/>
    </cofactor>
</comment>
<feature type="domain" description="DAPG hydrolase PhiG" evidence="5">
    <location>
        <begin position="71"/>
        <end position="265"/>
    </location>
</feature>